<keyword evidence="2" id="KW-0472">Membrane</keyword>
<feature type="compositionally biased region" description="Pro residues" evidence="1">
    <location>
        <begin position="325"/>
        <end position="334"/>
    </location>
</feature>
<evidence type="ECO:0000256" key="1">
    <source>
        <dbReference type="SAM" id="MobiDB-lite"/>
    </source>
</evidence>
<keyword evidence="2" id="KW-0812">Transmembrane</keyword>
<dbReference type="RefSeq" id="WP_326567586.1">
    <property type="nucleotide sequence ID" value="NZ_CP142149.1"/>
</dbReference>
<keyword evidence="5" id="KW-1185">Reference proteome</keyword>
<protein>
    <submittedName>
        <fullName evidence="4">Septum formation family protein</fullName>
    </submittedName>
</protein>
<dbReference type="InterPro" id="IPR026004">
    <property type="entry name" value="Septum_form"/>
</dbReference>
<feature type="transmembrane region" description="Helical" evidence="2">
    <location>
        <begin position="20"/>
        <end position="40"/>
    </location>
</feature>
<evidence type="ECO:0000259" key="3">
    <source>
        <dbReference type="Pfam" id="PF13845"/>
    </source>
</evidence>
<sequence>MSPDAERFRSPLQTLTTRVVMAGVFLGAVIALALSVTFSWTDALAGGAGGGEGRLSAAAKEAFSSPPGSCLTWSAPDASDVRKVPCTQSHLFEVTGLADVGAQYNAEAPFPNLDQWQQIAQAKCNADVTPYLGHSLDPYGKLTTNLLRPSADQWADGDRQLRCGLQWAGPGGGLQPTTGPAKTQDQSAVWAPGTCLALVGKGVGDPIDCGRPHSYEIIATLDLATQFKDGYPDQGKQNKWLDTECNKAADTYTGKADLKAKKLTLGWDLREQESWDAGSTKVNCKVAATLSDGSGFQAVTGSVKDNAGQPDADGPPSDNGGGDSSPPPSTTGSR</sequence>
<evidence type="ECO:0000313" key="4">
    <source>
        <dbReference type="EMBL" id="WSE28587.1"/>
    </source>
</evidence>
<feature type="domain" description="Septum formation-related" evidence="3">
    <location>
        <begin position="68"/>
        <end position="284"/>
    </location>
</feature>
<dbReference type="Proteomes" id="UP001330812">
    <property type="component" value="Chromosome"/>
</dbReference>
<gene>
    <name evidence="4" type="ORF">VSH64_38040</name>
</gene>
<name>A0ABZ1I2I2_9PSEU</name>
<evidence type="ECO:0000256" key="2">
    <source>
        <dbReference type="SAM" id="Phobius"/>
    </source>
</evidence>
<reference evidence="4 5" key="1">
    <citation type="journal article" date="2015" name="Int. J. Syst. Evol. Microbiol.">
        <title>Amycolatopsis rhabdoformis sp. nov., an actinomycete isolated from a tropical forest soil.</title>
        <authorList>
            <person name="Souza W.R."/>
            <person name="Silva R.E."/>
            <person name="Goodfellow M."/>
            <person name="Busarakam K."/>
            <person name="Figueiro F.S."/>
            <person name="Ferreira D."/>
            <person name="Rodrigues-Filho E."/>
            <person name="Moraes L.A.B."/>
            <person name="Zucchi T.D."/>
        </authorList>
    </citation>
    <scope>NUCLEOTIDE SEQUENCE [LARGE SCALE GENOMIC DNA]</scope>
    <source>
        <strain evidence="4 5">NCIMB 14900</strain>
    </source>
</reference>
<proteinExistence type="predicted"/>
<evidence type="ECO:0000313" key="5">
    <source>
        <dbReference type="Proteomes" id="UP001330812"/>
    </source>
</evidence>
<keyword evidence="2" id="KW-1133">Transmembrane helix</keyword>
<feature type="region of interest" description="Disordered" evidence="1">
    <location>
        <begin position="295"/>
        <end position="334"/>
    </location>
</feature>
<dbReference type="Pfam" id="PF13845">
    <property type="entry name" value="Septum_form"/>
    <property type="match status" value="1"/>
</dbReference>
<organism evidence="4 5">
    <name type="scientific">Amycolatopsis rhabdoformis</name>
    <dbReference type="NCBI Taxonomy" id="1448059"/>
    <lineage>
        <taxon>Bacteria</taxon>
        <taxon>Bacillati</taxon>
        <taxon>Actinomycetota</taxon>
        <taxon>Actinomycetes</taxon>
        <taxon>Pseudonocardiales</taxon>
        <taxon>Pseudonocardiaceae</taxon>
        <taxon>Amycolatopsis</taxon>
    </lineage>
</organism>
<accession>A0ABZ1I2I2</accession>
<dbReference type="EMBL" id="CP142149">
    <property type="protein sequence ID" value="WSE28587.1"/>
    <property type="molecule type" value="Genomic_DNA"/>
</dbReference>